<name>C3W4Q7_METTT</name>
<evidence type="ECO:0000256" key="1">
    <source>
        <dbReference type="ARBA" id="ARBA00023595"/>
    </source>
</evidence>
<dbReference type="InterPro" id="IPR011004">
    <property type="entry name" value="Trimer_LpxA-like_sf"/>
</dbReference>
<proteinExistence type="inferred from homology"/>
<reference evidence="2" key="2">
    <citation type="journal article" date="2010" name="J. Bacteriol.">
        <title>Characterization of CamH from Methanosarcina thermophila, founding member of a subclass of the {gamma} class of carbonic anhydrases.</title>
        <authorList>
            <person name="Zimmerman S.A."/>
            <person name="Tomb J.F."/>
            <person name="Ferry J.G."/>
        </authorList>
    </citation>
    <scope>NUCLEOTIDE SEQUENCE</scope>
    <source>
        <strain evidence="2">TM-1</strain>
    </source>
</reference>
<dbReference type="PANTHER" id="PTHR43360:SF1">
    <property type="entry name" value="CARBOXYSOME ASSEMBLY PROTEIN CCMM"/>
    <property type="match status" value="1"/>
</dbReference>
<sequence>MKRNFKMHLPNPHKQHPKVSKRAWISETALIIGNVSIADDVFVGPNAVLRADEPGSSITVHRGCNVQDNVVVHSLSHSEVLIGKNTSLAHSCIVHGPCRIGEDCFIGFGAVVFDCNIGKDTLVLHKSIVRGVDISSGRMVPDGTVITRQDCADALEDITKDLTEFKRSVVKANIDLVEGYIRLREES</sequence>
<dbReference type="InterPro" id="IPR047223">
    <property type="entry name" value="CA_gamma_LbH"/>
</dbReference>
<accession>C3W4Q7</accession>
<dbReference type="Gene3D" id="2.160.10.10">
    <property type="entry name" value="Hexapeptide repeat proteins"/>
    <property type="match status" value="1"/>
</dbReference>
<dbReference type="SMR" id="C3W4Q7"/>
<dbReference type="EMBL" id="FJ905299">
    <property type="protein sequence ID" value="ACQ57353.1"/>
    <property type="molecule type" value="Genomic_DNA"/>
</dbReference>
<organism evidence="2">
    <name type="scientific">Methanosarcina thermophila (strain ATCC 43570 / DSM 1825 / OCM 12 / VKM B-1830 / TM-1)</name>
    <dbReference type="NCBI Taxonomy" id="523844"/>
    <lineage>
        <taxon>Archaea</taxon>
        <taxon>Methanobacteriati</taxon>
        <taxon>Methanobacteriota</taxon>
        <taxon>Stenosarchaea group</taxon>
        <taxon>Methanomicrobia</taxon>
        <taxon>Methanosarcinales</taxon>
        <taxon>Methanosarcinaceae</taxon>
        <taxon>Methanosarcina</taxon>
    </lineage>
</organism>
<comment type="similarity">
    <text evidence="1">Belongs to the gamma-class carbonic anhydrase family.</text>
</comment>
<dbReference type="InterPro" id="IPR001451">
    <property type="entry name" value="Hexapep"/>
</dbReference>
<dbReference type="BRENDA" id="4.2.1.1">
    <property type="organism ID" value="3281"/>
</dbReference>
<dbReference type="AlphaFoldDB" id="C3W4Q7"/>
<evidence type="ECO:0000313" key="2">
    <source>
        <dbReference type="EMBL" id="ACQ57353.1"/>
    </source>
</evidence>
<dbReference type="Pfam" id="PF00132">
    <property type="entry name" value="Hexapep"/>
    <property type="match status" value="1"/>
</dbReference>
<dbReference type="CDD" id="cd00710">
    <property type="entry name" value="LbH_gamma_CA"/>
    <property type="match status" value="1"/>
</dbReference>
<protein>
    <submittedName>
        <fullName evidence="2">Carbonic anhydrase</fullName>
    </submittedName>
</protein>
<reference evidence="2" key="1">
    <citation type="submission" date="2009-04" db="EMBL/GenBank/DDBJ databases">
        <authorList>
            <person name="Tomb J.-F."/>
            <person name="Ferry J.G."/>
        </authorList>
    </citation>
    <scope>NUCLEOTIDE SEQUENCE</scope>
    <source>
        <strain evidence="2">TM-1</strain>
    </source>
</reference>
<gene>
    <name evidence="2" type="primary">camH</name>
</gene>
<dbReference type="InterPro" id="IPR052265">
    <property type="entry name" value="Gamma-CA"/>
</dbReference>
<dbReference type="SUPFAM" id="SSF51161">
    <property type="entry name" value="Trimeric LpxA-like enzymes"/>
    <property type="match status" value="1"/>
</dbReference>
<dbReference type="PANTHER" id="PTHR43360">
    <property type="entry name" value="CARBON DIOXIDE CONCENTRATING MECHANISM PROTEIN CCMM"/>
    <property type="match status" value="1"/>
</dbReference>